<evidence type="ECO:0000256" key="1">
    <source>
        <dbReference type="ARBA" id="ARBA00004571"/>
    </source>
</evidence>
<evidence type="ECO:0000256" key="9">
    <source>
        <dbReference type="SAM" id="SignalP"/>
    </source>
</evidence>
<dbReference type="SUPFAM" id="SSF56935">
    <property type="entry name" value="Porins"/>
    <property type="match status" value="1"/>
</dbReference>
<feature type="signal peptide" evidence="9">
    <location>
        <begin position="1"/>
        <end position="18"/>
    </location>
</feature>
<keyword evidence="12" id="KW-1185">Reference proteome</keyword>
<dbReference type="InterPro" id="IPR008969">
    <property type="entry name" value="CarboxyPept-like_regulatory"/>
</dbReference>
<name>A0ABW3CW63_9FLAO</name>
<feature type="chain" id="PRO_5046282042" evidence="9">
    <location>
        <begin position="19"/>
        <end position="716"/>
    </location>
</feature>
<evidence type="ECO:0000256" key="4">
    <source>
        <dbReference type="ARBA" id="ARBA00022692"/>
    </source>
</evidence>
<dbReference type="InterPro" id="IPR036942">
    <property type="entry name" value="Beta-barrel_TonB_sf"/>
</dbReference>
<evidence type="ECO:0000256" key="3">
    <source>
        <dbReference type="ARBA" id="ARBA00022452"/>
    </source>
</evidence>
<dbReference type="InterPro" id="IPR012910">
    <property type="entry name" value="Plug_dom"/>
</dbReference>
<feature type="domain" description="TonB-dependent receptor plug" evidence="10">
    <location>
        <begin position="138"/>
        <end position="213"/>
    </location>
</feature>
<proteinExistence type="inferred from homology"/>
<comment type="caution">
    <text evidence="11">The sequence shown here is derived from an EMBL/GenBank/DDBJ whole genome shotgun (WGS) entry which is preliminary data.</text>
</comment>
<dbReference type="PANTHER" id="PTHR30069">
    <property type="entry name" value="TONB-DEPENDENT OUTER MEMBRANE RECEPTOR"/>
    <property type="match status" value="1"/>
</dbReference>
<sequence>MKFIMLVLSFIVSHYTLAQVVVSGKVTDSKGNPIGGANVYLKGTYDGASTSETGTFNFSTTEQGVHTLTVTYISFEEFSLTTDVAQLQDLTIVLREEINTLTGVTLTAGSFKAGDNAKVSVLKPLDIVTTASALGDYVGAFQTLPGTTTVAEDGRLFVRGGQAEETQVFIDGMRVFTPFTPTANNIPTRGRYSPFLFKGITFSTGGYSAEYGQALSSVLLLNTIDEPDQEKTDIALMSVGGGLGHTTKWEKSALSVNTSYINLAPYIAIYPDRNDWEKPIEVAAGETVFRRKFDKGMFKLYAALDMTNFRLTQPDINLTEGARFGLKNRNFYINSSYKGYFGNDWILNTGLSYTNDRNGVTIQDAEVDGDTDSFHLKASFKKSFSSRLKLNFGTEYFNAAFEEDFMDASLNFSTAFSNNIFASFVEGDIFFSNKLACKIGLRSEYSELLRETNWSPRLSLAYKTGDASQFSLAYGEFYQQPLDRYLKFQRDLHAERATHYLLNYQYSKGGQIFRAEAYHKRYRNLIKYDTMLPQFDSDFNNEGFGDASGLDLFWRDNRSIKNLDYWLSYSYLDTKRNYQNFPVEAAPSFTNKHNISLVGKYWIDSWKSQIGASYIFATGRPYTDPNITSFLSERTRPYNSLSINWAYLISQQKILYFSVNNVLATRNVFGYNYANTPNSEGFFDRQAIRPAADQFFFIGFFWTISGDKKSNQLDNL</sequence>
<keyword evidence="6 8" id="KW-0472">Membrane</keyword>
<accession>A0ABW3CW63</accession>
<dbReference type="Gene3D" id="2.60.40.1120">
    <property type="entry name" value="Carboxypeptidase-like, regulatory domain"/>
    <property type="match status" value="1"/>
</dbReference>
<dbReference type="PROSITE" id="PS52016">
    <property type="entry name" value="TONB_DEPENDENT_REC_3"/>
    <property type="match status" value="1"/>
</dbReference>
<gene>
    <name evidence="11" type="ORF">ACFQ1M_01350</name>
</gene>
<reference evidence="12" key="1">
    <citation type="journal article" date="2019" name="Int. J. Syst. Evol. Microbiol.">
        <title>The Global Catalogue of Microorganisms (GCM) 10K type strain sequencing project: providing services to taxonomists for standard genome sequencing and annotation.</title>
        <authorList>
            <consortium name="The Broad Institute Genomics Platform"/>
            <consortium name="The Broad Institute Genome Sequencing Center for Infectious Disease"/>
            <person name="Wu L."/>
            <person name="Ma J."/>
        </authorList>
    </citation>
    <scope>NUCLEOTIDE SEQUENCE [LARGE SCALE GENOMIC DNA]</scope>
    <source>
        <strain evidence="12">CCUG 62952</strain>
    </source>
</reference>
<organism evidence="11 12">
    <name type="scientific">Sungkyunkwania multivorans</name>
    <dbReference type="NCBI Taxonomy" id="1173618"/>
    <lineage>
        <taxon>Bacteria</taxon>
        <taxon>Pseudomonadati</taxon>
        <taxon>Bacteroidota</taxon>
        <taxon>Flavobacteriia</taxon>
        <taxon>Flavobacteriales</taxon>
        <taxon>Flavobacteriaceae</taxon>
        <taxon>Sungkyunkwania</taxon>
    </lineage>
</organism>
<evidence type="ECO:0000256" key="2">
    <source>
        <dbReference type="ARBA" id="ARBA00022448"/>
    </source>
</evidence>
<evidence type="ECO:0000313" key="12">
    <source>
        <dbReference type="Proteomes" id="UP001596978"/>
    </source>
</evidence>
<evidence type="ECO:0000256" key="8">
    <source>
        <dbReference type="PROSITE-ProRule" id="PRU01360"/>
    </source>
</evidence>
<evidence type="ECO:0000256" key="5">
    <source>
        <dbReference type="ARBA" id="ARBA00022729"/>
    </source>
</evidence>
<comment type="similarity">
    <text evidence="8">Belongs to the TonB-dependent receptor family.</text>
</comment>
<dbReference type="Gene3D" id="2.40.170.20">
    <property type="entry name" value="TonB-dependent receptor, beta-barrel domain"/>
    <property type="match status" value="1"/>
</dbReference>
<evidence type="ECO:0000313" key="11">
    <source>
        <dbReference type="EMBL" id="MFD0860838.1"/>
    </source>
</evidence>
<dbReference type="InterPro" id="IPR039426">
    <property type="entry name" value="TonB-dep_rcpt-like"/>
</dbReference>
<evidence type="ECO:0000256" key="6">
    <source>
        <dbReference type="ARBA" id="ARBA00023136"/>
    </source>
</evidence>
<dbReference type="Pfam" id="PF13715">
    <property type="entry name" value="CarbopepD_reg_2"/>
    <property type="match status" value="1"/>
</dbReference>
<comment type="subcellular location">
    <subcellularLocation>
        <location evidence="1 8">Cell outer membrane</location>
        <topology evidence="1 8">Multi-pass membrane protein</topology>
    </subcellularLocation>
</comment>
<protein>
    <submittedName>
        <fullName evidence="11">Carboxypeptidase-like regulatory domain-containing protein</fullName>
    </submittedName>
</protein>
<evidence type="ECO:0000256" key="7">
    <source>
        <dbReference type="ARBA" id="ARBA00023237"/>
    </source>
</evidence>
<dbReference type="Proteomes" id="UP001596978">
    <property type="component" value="Unassembled WGS sequence"/>
</dbReference>
<dbReference type="RefSeq" id="WP_386402723.1">
    <property type="nucleotide sequence ID" value="NZ_JBHTJH010000002.1"/>
</dbReference>
<evidence type="ECO:0000259" key="10">
    <source>
        <dbReference type="Pfam" id="PF07715"/>
    </source>
</evidence>
<keyword evidence="4 8" id="KW-0812">Transmembrane</keyword>
<dbReference type="PANTHER" id="PTHR30069:SF29">
    <property type="entry name" value="HEMOGLOBIN AND HEMOGLOBIN-HAPTOGLOBIN-BINDING PROTEIN 1-RELATED"/>
    <property type="match status" value="1"/>
</dbReference>
<keyword evidence="7 8" id="KW-0998">Cell outer membrane</keyword>
<dbReference type="EMBL" id="JBHTJH010000002">
    <property type="protein sequence ID" value="MFD0860838.1"/>
    <property type="molecule type" value="Genomic_DNA"/>
</dbReference>
<keyword evidence="5 9" id="KW-0732">Signal</keyword>
<dbReference type="Pfam" id="PF07715">
    <property type="entry name" value="Plug"/>
    <property type="match status" value="1"/>
</dbReference>
<keyword evidence="2 8" id="KW-0813">Transport</keyword>
<keyword evidence="3 8" id="KW-1134">Transmembrane beta strand</keyword>
<dbReference type="SUPFAM" id="SSF49464">
    <property type="entry name" value="Carboxypeptidase regulatory domain-like"/>
    <property type="match status" value="1"/>
</dbReference>